<evidence type="ECO:0000256" key="1">
    <source>
        <dbReference type="ARBA" id="ARBA00006484"/>
    </source>
</evidence>
<dbReference type="Proteomes" id="UP000629025">
    <property type="component" value="Unassembled WGS sequence"/>
</dbReference>
<dbReference type="EMBL" id="BMIJ01000001">
    <property type="protein sequence ID" value="GGB81891.1"/>
    <property type="molecule type" value="Genomic_DNA"/>
</dbReference>
<reference evidence="4" key="1">
    <citation type="journal article" date="2019" name="Int. J. Syst. Evol. Microbiol.">
        <title>The Global Catalogue of Microorganisms (GCM) 10K type strain sequencing project: providing services to taxonomists for standard genome sequencing and annotation.</title>
        <authorList>
            <consortium name="The Broad Institute Genomics Platform"/>
            <consortium name="The Broad Institute Genome Sequencing Center for Infectious Disease"/>
            <person name="Wu L."/>
            <person name="Ma J."/>
        </authorList>
    </citation>
    <scope>NUCLEOTIDE SEQUENCE [LARGE SCALE GENOMIC DNA]</scope>
    <source>
        <strain evidence="4">CGMCC 1.15341</strain>
    </source>
</reference>
<comment type="caution">
    <text evidence="3">The sequence shown here is derived from an EMBL/GenBank/DDBJ whole genome shotgun (WGS) entry which is preliminary data.</text>
</comment>
<accession>A0ABQ1JZP0</accession>
<name>A0ABQ1JZP0_9GAMM</name>
<keyword evidence="4" id="KW-1185">Reference proteome</keyword>
<dbReference type="PANTHER" id="PTHR48107:SF7">
    <property type="entry name" value="RE15974P"/>
    <property type="match status" value="1"/>
</dbReference>
<sequence length="55" mass="5791">MHTPHAFKHEKVAIITGPSRGIGAAIGKRLATDGFAVVMNYASRASDAQTVVRAI</sequence>
<evidence type="ECO:0000313" key="4">
    <source>
        <dbReference type="Proteomes" id="UP000629025"/>
    </source>
</evidence>
<evidence type="ECO:0000313" key="3">
    <source>
        <dbReference type="EMBL" id="GGB81891.1"/>
    </source>
</evidence>
<dbReference type="Gene3D" id="3.40.50.720">
    <property type="entry name" value="NAD(P)-binding Rossmann-like Domain"/>
    <property type="match status" value="1"/>
</dbReference>
<dbReference type="Pfam" id="PF00106">
    <property type="entry name" value="adh_short"/>
    <property type="match status" value="1"/>
</dbReference>
<dbReference type="SUPFAM" id="SSF51735">
    <property type="entry name" value="NAD(P)-binding Rossmann-fold domains"/>
    <property type="match status" value="1"/>
</dbReference>
<keyword evidence="2" id="KW-0560">Oxidoreductase</keyword>
<protein>
    <recommendedName>
        <fullName evidence="5">Short chain dehydrogenase</fullName>
    </recommendedName>
</protein>
<dbReference type="InterPro" id="IPR002347">
    <property type="entry name" value="SDR_fam"/>
</dbReference>
<dbReference type="InterPro" id="IPR036291">
    <property type="entry name" value="NAD(P)-bd_dom_sf"/>
</dbReference>
<dbReference type="PANTHER" id="PTHR48107">
    <property type="entry name" value="NADPH-DEPENDENT ALDEHYDE REDUCTASE-LIKE PROTEIN, CHLOROPLASTIC-RELATED"/>
    <property type="match status" value="1"/>
</dbReference>
<organism evidence="3 4">
    <name type="scientific">Marinobacterium zhoushanense</name>
    <dbReference type="NCBI Taxonomy" id="1679163"/>
    <lineage>
        <taxon>Bacteria</taxon>
        <taxon>Pseudomonadati</taxon>
        <taxon>Pseudomonadota</taxon>
        <taxon>Gammaproteobacteria</taxon>
        <taxon>Oceanospirillales</taxon>
        <taxon>Oceanospirillaceae</taxon>
        <taxon>Marinobacterium</taxon>
    </lineage>
</organism>
<evidence type="ECO:0008006" key="5">
    <source>
        <dbReference type="Google" id="ProtNLM"/>
    </source>
</evidence>
<proteinExistence type="inferred from homology"/>
<evidence type="ECO:0000256" key="2">
    <source>
        <dbReference type="ARBA" id="ARBA00023002"/>
    </source>
</evidence>
<dbReference type="RefSeq" id="WP_229680498.1">
    <property type="nucleotide sequence ID" value="NZ_BMIJ01000001.1"/>
</dbReference>
<comment type="similarity">
    <text evidence="1">Belongs to the short-chain dehydrogenases/reductases (SDR) family.</text>
</comment>
<gene>
    <name evidence="3" type="ORF">GCM10011352_04580</name>
</gene>